<reference evidence="9 10" key="1">
    <citation type="submission" date="2021-08" db="EMBL/GenBank/DDBJ databases">
        <title>Comparative Genomics Analysis of the Genus Qipengyuania Reveals Extensive Genetic Diversity and Metabolic Versatility, Including the Description of Fifteen Novel Species.</title>
        <authorList>
            <person name="Liu Y."/>
        </authorList>
    </citation>
    <scope>NUCLEOTIDE SEQUENCE [LARGE SCALE GENOMIC DNA]</scope>
    <source>
        <strain evidence="9 10">1NDH13</strain>
    </source>
</reference>
<feature type="transmembrane region" description="Helical" evidence="7">
    <location>
        <begin position="52"/>
        <end position="69"/>
    </location>
</feature>
<gene>
    <name evidence="9" type="ORF">K3148_11725</name>
</gene>
<dbReference type="EMBL" id="CP081295">
    <property type="protein sequence ID" value="QZD91255.1"/>
    <property type="molecule type" value="Genomic_DNA"/>
</dbReference>
<name>A0ABX8ZQJ1_9SPHN</name>
<evidence type="ECO:0000259" key="8">
    <source>
        <dbReference type="Pfam" id="PF04116"/>
    </source>
</evidence>
<feature type="transmembrane region" description="Helical" evidence="7">
    <location>
        <begin position="12"/>
        <end position="31"/>
    </location>
</feature>
<organism evidence="9 10">
    <name type="scientific">Qipengyuania aurantiaca</name>
    <dbReference type="NCBI Taxonomy" id="2867233"/>
    <lineage>
        <taxon>Bacteria</taxon>
        <taxon>Pseudomonadati</taxon>
        <taxon>Pseudomonadota</taxon>
        <taxon>Alphaproteobacteria</taxon>
        <taxon>Sphingomonadales</taxon>
        <taxon>Erythrobacteraceae</taxon>
        <taxon>Qipengyuania</taxon>
    </lineage>
</organism>
<evidence type="ECO:0000313" key="10">
    <source>
        <dbReference type="Proteomes" id="UP000824281"/>
    </source>
</evidence>
<keyword evidence="6 7" id="KW-0472">Membrane</keyword>
<evidence type="ECO:0000256" key="2">
    <source>
        <dbReference type="ARBA" id="ARBA00022692"/>
    </source>
</evidence>
<evidence type="ECO:0000256" key="3">
    <source>
        <dbReference type="ARBA" id="ARBA00022989"/>
    </source>
</evidence>
<dbReference type="PANTHER" id="PTHR21624:SF1">
    <property type="entry name" value="ALKYLGLYCEROL MONOOXYGENASE"/>
    <property type="match status" value="1"/>
</dbReference>
<protein>
    <submittedName>
        <fullName evidence="9">Sterol desaturase family protein</fullName>
    </submittedName>
</protein>
<evidence type="ECO:0000256" key="5">
    <source>
        <dbReference type="ARBA" id="ARBA00023098"/>
    </source>
</evidence>
<dbReference type="Proteomes" id="UP000824281">
    <property type="component" value="Chromosome"/>
</dbReference>
<keyword evidence="4" id="KW-0560">Oxidoreductase</keyword>
<feature type="domain" description="Fatty acid hydroxylase" evidence="8">
    <location>
        <begin position="97"/>
        <end position="229"/>
    </location>
</feature>
<dbReference type="Pfam" id="PF04116">
    <property type="entry name" value="FA_hydroxylase"/>
    <property type="match status" value="1"/>
</dbReference>
<keyword evidence="3 7" id="KW-1133">Transmembrane helix</keyword>
<evidence type="ECO:0000313" key="9">
    <source>
        <dbReference type="EMBL" id="QZD91255.1"/>
    </source>
</evidence>
<dbReference type="PANTHER" id="PTHR21624">
    <property type="entry name" value="STEROL DESATURASE-RELATED PROTEIN"/>
    <property type="match status" value="1"/>
</dbReference>
<keyword evidence="2 7" id="KW-0812">Transmembrane</keyword>
<keyword evidence="10" id="KW-1185">Reference proteome</keyword>
<dbReference type="InterPro" id="IPR006694">
    <property type="entry name" value="Fatty_acid_hydroxylase"/>
</dbReference>
<evidence type="ECO:0000256" key="6">
    <source>
        <dbReference type="ARBA" id="ARBA00023136"/>
    </source>
</evidence>
<evidence type="ECO:0000256" key="1">
    <source>
        <dbReference type="ARBA" id="ARBA00004127"/>
    </source>
</evidence>
<comment type="subcellular location">
    <subcellularLocation>
        <location evidence="1">Endomembrane system</location>
        <topology evidence="1">Multi-pass membrane protein</topology>
    </subcellularLocation>
</comment>
<sequence length="277" mass="30501">MRGMEIFAKPALSTFLLLAMTGLVFGLLALATKRRAIGAAVARTRGEFVTNLGLSGINMVLLAPLFVFPDGALRDAIGAPTASVGMWDHVPDALALVAAILIFDFVVYWRHRLEHTRLLWPIHATHHADTALHWLSILRKHPLSKLLSTCVDIALLLLLGVPEWAVGAAGIIRGWWGFFIHADVPWTLGPLGHVLISPAAHRLHHIRDETLMGSNYGNTVTLWDKLFGTYVDPTPHLNCETGIAEGTRGLGGELLRPFERRYWRRPAKEAVEGEVTA</sequence>
<dbReference type="InterPro" id="IPR051689">
    <property type="entry name" value="Sterol_desaturase/TMEM195"/>
</dbReference>
<proteinExistence type="predicted"/>
<evidence type="ECO:0000256" key="4">
    <source>
        <dbReference type="ARBA" id="ARBA00023002"/>
    </source>
</evidence>
<evidence type="ECO:0000256" key="7">
    <source>
        <dbReference type="SAM" id="Phobius"/>
    </source>
</evidence>
<keyword evidence="5" id="KW-0443">Lipid metabolism</keyword>
<accession>A0ABX8ZQJ1</accession>
<feature type="transmembrane region" description="Helical" evidence="7">
    <location>
        <begin position="89"/>
        <end position="109"/>
    </location>
</feature>